<evidence type="ECO:0000256" key="1">
    <source>
        <dbReference type="SAM" id="MobiDB-lite"/>
    </source>
</evidence>
<name>A0A8X6NUU0_NEPPI</name>
<accession>A0A8X6NUU0</accession>
<dbReference type="Proteomes" id="UP000887013">
    <property type="component" value="Unassembled WGS sequence"/>
</dbReference>
<organism evidence="2 3">
    <name type="scientific">Nephila pilipes</name>
    <name type="common">Giant wood spider</name>
    <name type="synonym">Nephila maculata</name>
    <dbReference type="NCBI Taxonomy" id="299642"/>
    <lineage>
        <taxon>Eukaryota</taxon>
        <taxon>Metazoa</taxon>
        <taxon>Ecdysozoa</taxon>
        <taxon>Arthropoda</taxon>
        <taxon>Chelicerata</taxon>
        <taxon>Arachnida</taxon>
        <taxon>Araneae</taxon>
        <taxon>Araneomorphae</taxon>
        <taxon>Entelegynae</taxon>
        <taxon>Araneoidea</taxon>
        <taxon>Nephilidae</taxon>
        <taxon>Nephila</taxon>
    </lineage>
</organism>
<sequence>MNIADLLLHGCTPKQMLNSKWGEGPIWLKENPEFWPVSEESVDEELGGEESNSNNVTDNENNITCADAVNLHPLEGL</sequence>
<evidence type="ECO:0000313" key="3">
    <source>
        <dbReference type="Proteomes" id="UP000887013"/>
    </source>
</evidence>
<reference evidence="2" key="1">
    <citation type="submission" date="2020-08" db="EMBL/GenBank/DDBJ databases">
        <title>Multicomponent nature underlies the extraordinary mechanical properties of spider dragline silk.</title>
        <authorList>
            <person name="Kono N."/>
            <person name="Nakamura H."/>
            <person name="Mori M."/>
            <person name="Yoshida Y."/>
            <person name="Ohtoshi R."/>
            <person name="Malay A.D."/>
            <person name="Moran D.A.P."/>
            <person name="Tomita M."/>
            <person name="Numata K."/>
            <person name="Arakawa K."/>
        </authorList>
    </citation>
    <scope>NUCLEOTIDE SEQUENCE</scope>
</reference>
<evidence type="ECO:0000313" key="2">
    <source>
        <dbReference type="EMBL" id="GFT33351.1"/>
    </source>
</evidence>
<feature type="compositionally biased region" description="Low complexity" evidence="1">
    <location>
        <begin position="49"/>
        <end position="61"/>
    </location>
</feature>
<gene>
    <name evidence="2" type="ORF">NPIL_449931</name>
</gene>
<dbReference type="AlphaFoldDB" id="A0A8X6NUU0"/>
<keyword evidence="3" id="KW-1185">Reference proteome</keyword>
<comment type="caution">
    <text evidence="2">The sequence shown here is derived from an EMBL/GenBank/DDBJ whole genome shotgun (WGS) entry which is preliminary data.</text>
</comment>
<dbReference type="EMBL" id="BMAW01013335">
    <property type="protein sequence ID" value="GFT33351.1"/>
    <property type="molecule type" value="Genomic_DNA"/>
</dbReference>
<proteinExistence type="predicted"/>
<feature type="region of interest" description="Disordered" evidence="1">
    <location>
        <begin position="38"/>
        <end position="61"/>
    </location>
</feature>
<protein>
    <submittedName>
        <fullName evidence="2">Uncharacterized protein</fullName>
    </submittedName>
</protein>